<dbReference type="GO" id="GO:0003677">
    <property type="term" value="F:DNA binding"/>
    <property type="evidence" value="ECO:0007669"/>
    <property type="project" value="UniProtKB-KW"/>
</dbReference>
<keyword evidence="1" id="KW-0238">DNA-binding</keyword>
<name>A0A7H0F365_9CYAN</name>
<protein>
    <submittedName>
        <fullName evidence="3">IS200/IS605 family element transposase accessory protein TnpB</fullName>
    </submittedName>
</protein>
<reference evidence="3 4" key="1">
    <citation type="submission" date="2020-08" db="EMBL/GenBank/DDBJ databases">
        <title>Complete genome sequence of Raphidiopsis curvispora isolated from drinking water reservoir in South Korea.</title>
        <authorList>
            <person name="Jeong J."/>
        </authorList>
    </citation>
    <scope>NUCLEOTIDE SEQUENCE [LARGE SCALE GENOMIC DNA]</scope>
    <source>
        <strain evidence="3 4">GIHE-G1</strain>
    </source>
</reference>
<dbReference type="KEGG" id="ccur:IAR63_05465"/>
<evidence type="ECO:0000313" key="3">
    <source>
        <dbReference type="EMBL" id="QNP30481.1"/>
    </source>
</evidence>
<dbReference type="NCBIfam" id="TIGR01766">
    <property type="entry name" value="IS200/IS605 family accessory protein TnpB-like domain"/>
    <property type="match status" value="1"/>
</dbReference>
<dbReference type="Proteomes" id="UP000516013">
    <property type="component" value="Chromosome"/>
</dbReference>
<sequence>MLGKKNNQSFTQIPHARLIDQITYKCQLAGIKVVVTEESYTSKTLYLFR</sequence>
<dbReference type="EMBL" id="CP060822">
    <property type="protein sequence ID" value="QNP30481.1"/>
    <property type="molecule type" value="Genomic_DNA"/>
</dbReference>
<dbReference type="InterPro" id="IPR010095">
    <property type="entry name" value="Cas12f1-like_TNB"/>
</dbReference>
<keyword evidence="4" id="KW-1185">Reference proteome</keyword>
<gene>
    <name evidence="3" type="primary">tnpB</name>
    <name evidence="3" type="ORF">IAR63_05465</name>
</gene>
<evidence type="ECO:0000313" key="4">
    <source>
        <dbReference type="Proteomes" id="UP000516013"/>
    </source>
</evidence>
<organism evidence="3 4">
    <name type="scientific">Cylindrospermopsis curvispora GIHE-G1</name>
    <dbReference type="NCBI Taxonomy" id="2666332"/>
    <lineage>
        <taxon>Bacteria</taxon>
        <taxon>Bacillati</taxon>
        <taxon>Cyanobacteriota</taxon>
        <taxon>Cyanophyceae</taxon>
        <taxon>Nostocales</taxon>
        <taxon>Aphanizomenonaceae</taxon>
        <taxon>Cylindrospermopsis</taxon>
    </lineage>
</organism>
<evidence type="ECO:0000259" key="2">
    <source>
        <dbReference type="Pfam" id="PF07282"/>
    </source>
</evidence>
<accession>A0A7H0F365</accession>
<dbReference type="RefSeq" id="WP_187706875.1">
    <property type="nucleotide sequence ID" value="NZ_CP060822.1"/>
</dbReference>
<dbReference type="Pfam" id="PF07282">
    <property type="entry name" value="Cas12f1-like_TNB"/>
    <property type="match status" value="1"/>
</dbReference>
<dbReference type="AlphaFoldDB" id="A0A7H0F365"/>
<proteinExistence type="predicted"/>
<evidence type="ECO:0000256" key="1">
    <source>
        <dbReference type="ARBA" id="ARBA00023125"/>
    </source>
</evidence>
<feature type="domain" description="Cas12f1-like TNB" evidence="2">
    <location>
        <begin position="15"/>
        <end position="44"/>
    </location>
</feature>